<keyword evidence="1" id="KW-0472">Membrane</keyword>
<dbReference type="InterPro" id="IPR011726">
    <property type="entry name" value="KdpF"/>
</dbReference>
<organism evidence="2 3">
    <name type="scientific">Aquirhabdus parva</name>
    <dbReference type="NCBI Taxonomy" id="2283318"/>
    <lineage>
        <taxon>Bacteria</taxon>
        <taxon>Pseudomonadati</taxon>
        <taxon>Pseudomonadota</taxon>
        <taxon>Gammaproteobacteria</taxon>
        <taxon>Moraxellales</taxon>
        <taxon>Moraxellaceae</taxon>
        <taxon>Aquirhabdus</taxon>
    </lineage>
</organism>
<evidence type="ECO:0000313" key="3">
    <source>
        <dbReference type="Proteomes" id="UP000253940"/>
    </source>
</evidence>
<name>A0A345P460_9GAMM</name>
<protein>
    <submittedName>
        <fullName evidence="2">K(+)-transporting ATPase subunit F</fullName>
        <ecNumber evidence="2">3.6.3.12</ecNumber>
    </submittedName>
</protein>
<dbReference type="GO" id="GO:0005886">
    <property type="term" value="C:plasma membrane"/>
    <property type="evidence" value="ECO:0007669"/>
    <property type="project" value="InterPro"/>
</dbReference>
<evidence type="ECO:0000313" key="2">
    <source>
        <dbReference type="EMBL" id="AXI02069.1"/>
    </source>
</evidence>
<keyword evidence="1" id="KW-1133">Transmembrane helix</keyword>
<reference evidence="2 3" key="1">
    <citation type="submission" date="2018-07" db="EMBL/GenBank/DDBJ databases">
        <title>Genome sequencing of Moraxellaceae gen. HYN0046.</title>
        <authorList>
            <person name="Kim M."/>
            <person name="Yi H."/>
        </authorList>
    </citation>
    <scope>NUCLEOTIDE SEQUENCE [LARGE SCALE GENOMIC DNA]</scope>
    <source>
        <strain evidence="2 3">HYN0046</strain>
    </source>
</reference>
<keyword evidence="1" id="KW-0812">Transmembrane</keyword>
<keyword evidence="2" id="KW-0378">Hydrolase</keyword>
<feature type="transmembrane region" description="Helical" evidence="1">
    <location>
        <begin position="6"/>
        <end position="24"/>
    </location>
</feature>
<dbReference type="Pfam" id="PF09604">
    <property type="entry name" value="Potass_KdpF"/>
    <property type="match status" value="1"/>
</dbReference>
<dbReference type="NCBIfam" id="TIGR02115">
    <property type="entry name" value="potass_kdpF"/>
    <property type="match status" value="1"/>
</dbReference>
<dbReference type="EC" id="3.6.3.12" evidence="2"/>
<proteinExistence type="predicted"/>
<dbReference type="Proteomes" id="UP000253940">
    <property type="component" value="Chromosome"/>
</dbReference>
<dbReference type="GO" id="GO:0008556">
    <property type="term" value="F:P-type potassium transmembrane transporter activity"/>
    <property type="evidence" value="ECO:0007669"/>
    <property type="project" value="InterPro"/>
</dbReference>
<keyword evidence="3" id="KW-1185">Reference proteome</keyword>
<dbReference type="AlphaFoldDB" id="A0A345P460"/>
<evidence type="ECO:0000256" key="1">
    <source>
        <dbReference type="SAM" id="Phobius"/>
    </source>
</evidence>
<sequence>MSINYGLAGLIALGLLIYLIYVLIKPEAF</sequence>
<dbReference type="GO" id="GO:0016787">
    <property type="term" value="F:hydrolase activity"/>
    <property type="evidence" value="ECO:0007669"/>
    <property type="project" value="UniProtKB-KW"/>
</dbReference>
<dbReference type="KEGG" id="mbah:HYN46_03865"/>
<dbReference type="RefSeq" id="WP_114898179.1">
    <property type="nucleotide sequence ID" value="NZ_CP031222.1"/>
</dbReference>
<gene>
    <name evidence="2" type="primary">kdpF</name>
    <name evidence="2" type="ORF">HYN46_03865</name>
</gene>
<dbReference type="EMBL" id="CP031222">
    <property type="protein sequence ID" value="AXI02069.1"/>
    <property type="molecule type" value="Genomic_DNA"/>
</dbReference>
<accession>A0A345P460</accession>